<keyword evidence="3 6" id="KW-0489">Methyltransferase</keyword>
<gene>
    <name evidence="6" type="primary">rlmG</name>
    <name evidence="9" type="ORF">H8B19_05890</name>
</gene>
<protein>
    <recommendedName>
        <fullName evidence="6">Ribosomal RNA large subunit methyltransferase G</fullName>
        <ecNumber evidence="6">2.1.1.174</ecNumber>
    </recommendedName>
    <alternativeName>
        <fullName evidence="6">23S rRNA m2G1835 methyltransferase</fullName>
    </alternativeName>
    <alternativeName>
        <fullName evidence="6">rRNA (guanine-N(2)-)-methyltransferase RlmG</fullName>
    </alternativeName>
</protein>
<feature type="domain" description="RlmG N-terminal" evidence="8">
    <location>
        <begin position="10"/>
        <end position="183"/>
    </location>
</feature>
<keyword evidence="4 6" id="KW-0808">Transferase</keyword>
<comment type="catalytic activity">
    <reaction evidence="6">
        <text>guanosine(1835) in 23S rRNA + S-adenosyl-L-methionine = N(2)-methylguanosine(1835) in 23S rRNA + S-adenosyl-L-homocysteine + H(+)</text>
        <dbReference type="Rhea" id="RHEA:42744"/>
        <dbReference type="Rhea" id="RHEA-COMP:10217"/>
        <dbReference type="Rhea" id="RHEA-COMP:10218"/>
        <dbReference type="ChEBI" id="CHEBI:15378"/>
        <dbReference type="ChEBI" id="CHEBI:57856"/>
        <dbReference type="ChEBI" id="CHEBI:59789"/>
        <dbReference type="ChEBI" id="CHEBI:74269"/>
        <dbReference type="ChEBI" id="CHEBI:74481"/>
        <dbReference type="EC" id="2.1.1.174"/>
    </reaction>
</comment>
<dbReference type="InterPro" id="IPR002052">
    <property type="entry name" value="DNA_methylase_N6_adenine_CS"/>
</dbReference>
<dbReference type="InterPro" id="IPR017237">
    <property type="entry name" value="RLMG"/>
</dbReference>
<comment type="subcellular location">
    <subcellularLocation>
        <location evidence="6">Cytoplasm</location>
    </subcellularLocation>
</comment>
<dbReference type="CDD" id="cd02440">
    <property type="entry name" value="AdoMet_MTases"/>
    <property type="match status" value="1"/>
</dbReference>
<dbReference type="PANTHER" id="PTHR47816">
    <property type="entry name" value="RIBOSOMAL RNA SMALL SUBUNIT METHYLTRANSFERASE C"/>
    <property type="match status" value="1"/>
</dbReference>
<evidence type="ECO:0000256" key="2">
    <source>
        <dbReference type="ARBA" id="ARBA00022552"/>
    </source>
</evidence>
<proteinExistence type="inferred from homology"/>
<dbReference type="PIRSF" id="PIRSF037565">
    <property type="entry name" value="RRNA_m2G_Mtase_RsmD_prd"/>
    <property type="match status" value="1"/>
</dbReference>
<evidence type="ECO:0000256" key="1">
    <source>
        <dbReference type="ARBA" id="ARBA00022490"/>
    </source>
</evidence>
<dbReference type="EC" id="2.1.1.174" evidence="6"/>
<dbReference type="GO" id="GO:0003676">
    <property type="term" value="F:nucleic acid binding"/>
    <property type="evidence" value="ECO:0007669"/>
    <property type="project" value="InterPro"/>
</dbReference>
<keyword evidence="10" id="KW-1185">Reference proteome</keyword>
<accession>A0A8J6LWX0</accession>
<keyword evidence="2 6" id="KW-0698">rRNA processing</keyword>
<reference evidence="9" key="2">
    <citation type="submission" date="2020-08" db="EMBL/GenBank/DDBJ databases">
        <authorList>
            <person name="Lai Q."/>
        </authorList>
    </citation>
    <scope>NUCLEOTIDE SEQUENCE</scope>
    <source>
        <strain evidence="9">S27-2</strain>
    </source>
</reference>
<comment type="caution">
    <text evidence="9">The sequence shown here is derived from an EMBL/GenBank/DDBJ whole genome shotgun (WGS) entry which is preliminary data.</text>
</comment>
<evidence type="ECO:0000259" key="8">
    <source>
        <dbReference type="Pfam" id="PF26049"/>
    </source>
</evidence>
<dbReference type="AlphaFoldDB" id="A0A8J6LWX0"/>
<reference evidence="9" key="1">
    <citation type="journal article" date="2018" name="Int. J. Syst. Evol. Microbiol.">
        <title>Neptunicella marina gen. nov., sp. nov., isolated from surface seawater.</title>
        <authorList>
            <person name="Liu X."/>
            <person name="Lai Q."/>
            <person name="Du Y."/>
            <person name="Zhang X."/>
            <person name="Liu Z."/>
            <person name="Sun F."/>
            <person name="Shao Z."/>
        </authorList>
    </citation>
    <scope>NUCLEOTIDE SEQUENCE</scope>
    <source>
        <strain evidence="9">S27-2</strain>
    </source>
</reference>
<dbReference type="Pfam" id="PF05175">
    <property type="entry name" value="MTS"/>
    <property type="match status" value="1"/>
</dbReference>
<dbReference type="GO" id="GO:0052916">
    <property type="term" value="F:23S rRNA (guanine(1835)-N(2))-methyltransferase activity"/>
    <property type="evidence" value="ECO:0007669"/>
    <property type="project" value="UniProtKB-EC"/>
</dbReference>
<feature type="domain" description="Methyltransferase small" evidence="7">
    <location>
        <begin position="207"/>
        <end position="376"/>
    </location>
</feature>
<dbReference type="InterPro" id="IPR029063">
    <property type="entry name" value="SAM-dependent_MTases_sf"/>
</dbReference>
<organism evidence="9 10">
    <name type="scientific">Neptunicella marina</name>
    <dbReference type="NCBI Taxonomy" id="2125989"/>
    <lineage>
        <taxon>Bacteria</taxon>
        <taxon>Pseudomonadati</taxon>
        <taxon>Pseudomonadota</taxon>
        <taxon>Gammaproteobacteria</taxon>
        <taxon>Alteromonadales</taxon>
        <taxon>Alteromonadaceae</taxon>
        <taxon>Neptunicella</taxon>
    </lineage>
</organism>
<name>A0A8J6LWX0_9ALTE</name>
<keyword evidence="5 6" id="KW-0949">S-adenosyl-L-methionine</keyword>
<dbReference type="InterPro" id="IPR046977">
    <property type="entry name" value="RsmC/RlmG"/>
</dbReference>
<dbReference type="EMBL" id="JACNEP010000003">
    <property type="protein sequence ID" value="MBC3765399.1"/>
    <property type="molecule type" value="Genomic_DNA"/>
</dbReference>
<dbReference type="SUPFAM" id="SSF53335">
    <property type="entry name" value="S-adenosyl-L-methionine-dependent methyltransferases"/>
    <property type="match status" value="1"/>
</dbReference>
<dbReference type="GO" id="GO:0005737">
    <property type="term" value="C:cytoplasm"/>
    <property type="evidence" value="ECO:0007669"/>
    <property type="project" value="UniProtKB-SubCell"/>
</dbReference>
<dbReference type="RefSeq" id="WP_186505869.1">
    <property type="nucleotide sequence ID" value="NZ_JACNEP010000003.1"/>
</dbReference>
<keyword evidence="1 6" id="KW-0963">Cytoplasm</keyword>
<dbReference type="Gene3D" id="3.40.50.150">
    <property type="entry name" value="Vaccinia Virus protein VP39"/>
    <property type="match status" value="2"/>
</dbReference>
<dbReference type="InterPro" id="IPR058679">
    <property type="entry name" value="RlmG_N"/>
</dbReference>
<evidence type="ECO:0000256" key="4">
    <source>
        <dbReference type="ARBA" id="ARBA00022679"/>
    </source>
</evidence>
<evidence type="ECO:0000256" key="3">
    <source>
        <dbReference type="ARBA" id="ARBA00022603"/>
    </source>
</evidence>
<comment type="similarity">
    <text evidence="6">Belongs to the methyltransferase superfamily. RlmG family.</text>
</comment>
<sequence length="381" mass="42487">MTSPAQPNSILTLGDHTLKLFRYPKQFQHNTLQAWDSSDELLIDHILSNIKPTDTISVFNDDFGALACALYAYQPDWYNDSFVSECSLKQNLQLNKLSTDAIKVFSSLSKPAPSDYFLIKLPKSLALLEQQLIDVQQVASTDSQIIATGKTTTVTKAVLALFEKYIGTTTTSLARKKSRLVFSGLTVQQRHQSPYPTTWTLPDNNMLISNLANVFSRQSLDIGGRFLLQHLPDCSNKNVIDLGCGNGIIGLSVLAKFNHSNVTFVDESRMAVASAHQNVQTNIENGLNRARFLLSNCLEQVSDTQADIILCNPPFHQNNTITSHIARQMFDDSYRHLNSGGELRIVGNRHLNYGQMLKKRFGGFKVVASNNKFSILSCIKR</sequence>
<evidence type="ECO:0000313" key="10">
    <source>
        <dbReference type="Proteomes" id="UP000601768"/>
    </source>
</evidence>
<dbReference type="HAMAP" id="MF_01859">
    <property type="entry name" value="23SrRNA_methyltr_G"/>
    <property type="match status" value="1"/>
</dbReference>
<dbReference type="InterPro" id="IPR007848">
    <property type="entry name" value="Small_mtfrase_dom"/>
</dbReference>
<comment type="function">
    <text evidence="6">Specifically methylates the guanine in position 1835 (m2G1835) of 23S rRNA.</text>
</comment>
<evidence type="ECO:0000259" key="7">
    <source>
        <dbReference type="Pfam" id="PF05175"/>
    </source>
</evidence>
<evidence type="ECO:0000256" key="6">
    <source>
        <dbReference type="HAMAP-Rule" id="MF_01859"/>
    </source>
</evidence>
<dbReference type="Pfam" id="PF26049">
    <property type="entry name" value="RLMG_N"/>
    <property type="match status" value="1"/>
</dbReference>
<dbReference type="Proteomes" id="UP000601768">
    <property type="component" value="Unassembled WGS sequence"/>
</dbReference>
<evidence type="ECO:0000313" key="9">
    <source>
        <dbReference type="EMBL" id="MBC3765399.1"/>
    </source>
</evidence>
<dbReference type="PROSITE" id="PS00092">
    <property type="entry name" value="N6_MTASE"/>
    <property type="match status" value="1"/>
</dbReference>
<evidence type="ECO:0000256" key="5">
    <source>
        <dbReference type="ARBA" id="ARBA00022691"/>
    </source>
</evidence>
<dbReference type="PANTHER" id="PTHR47816:SF5">
    <property type="entry name" value="RIBOSOMAL RNA LARGE SUBUNIT METHYLTRANSFERASE G"/>
    <property type="match status" value="1"/>
</dbReference>